<dbReference type="GO" id="GO:0006950">
    <property type="term" value="P:response to stress"/>
    <property type="evidence" value="ECO:0007669"/>
    <property type="project" value="UniProtKB-ARBA"/>
</dbReference>
<comment type="caution">
    <text evidence="2">The sequence shown here is derived from an EMBL/GenBank/DDBJ whole genome shotgun (WGS) entry which is preliminary data.</text>
</comment>
<evidence type="ECO:0000259" key="1">
    <source>
        <dbReference type="SMART" id="SM00731"/>
    </source>
</evidence>
<dbReference type="PANTHER" id="PTHR38773">
    <property type="entry name" value="PROTEIN SPRT"/>
    <property type="match status" value="1"/>
</dbReference>
<dbReference type="PANTHER" id="PTHR38773:SF1">
    <property type="entry name" value="PROTEIN SPRT"/>
    <property type="match status" value="1"/>
</dbReference>
<dbReference type="Proteomes" id="UP000252086">
    <property type="component" value="Unassembled WGS sequence"/>
</dbReference>
<keyword evidence="3" id="KW-1185">Reference proteome</keyword>
<dbReference type="OrthoDB" id="267364at2"/>
<dbReference type="EMBL" id="QNRF01000005">
    <property type="protein sequence ID" value="RBO82892.1"/>
    <property type="molecule type" value="Genomic_DNA"/>
</dbReference>
<dbReference type="Pfam" id="PF10263">
    <property type="entry name" value="SprT-like"/>
    <property type="match status" value="1"/>
</dbReference>
<accession>A0A366CYH0</accession>
<organism evidence="2 3">
    <name type="scientific">Marinomonas aquiplantarum</name>
    <dbReference type="NCBI Taxonomy" id="491951"/>
    <lineage>
        <taxon>Bacteria</taxon>
        <taxon>Pseudomonadati</taxon>
        <taxon>Pseudomonadota</taxon>
        <taxon>Gammaproteobacteria</taxon>
        <taxon>Oceanospirillales</taxon>
        <taxon>Oceanospirillaceae</taxon>
        <taxon>Marinomonas</taxon>
    </lineage>
</organism>
<dbReference type="InterPro" id="IPR006640">
    <property type="entry name" value="SprT-like_domain"/>
</dbReference>
<dbReference type="NCBIfam" id="NF003421">
    <property type="entry name" value="PRK04860.1"/>
    <property type="match status" value="1"/>
</dbReference>
<evidence type="ECO:0000313" key="3">
    <source>
        <dbReference type="Proteomes" id="UP000252086"/>
    </source>
</evidence>
<gene>
    <name evidence="2" type="ORF">DFP76_105367</name>
</gene>
<proteinExistence type="predicted"/>
<evidence type="ECO:0000313" key="2">
    <source>
        <dbReference type="EMBL" id="RBO82892.1"/>
    </source>
</evidence>
<protein>
    <submittedName>
        <fullName evidence="2">SprT protein</fullName>
    </submittedName>
</protein>
<dbReference type="AlphaFoldDB" id="A0A366CYH0"/>
<name>A0A366CYH0_9GAMM</name>
<dbReference type="SMART" id="SM00731">
    <property type="entry name" value="SprT"/>
    <property type="match status" value="1"/>
</dbReference>
<reference evidence="2 3" key="1">
    <citation type="submission" date="2018-06" db="EMBL/GenBank/DDBJ databases">
        <title>Genomic Encyclopedia of Type Strains, Phase III (KMG-III): the genomes of soil and plant-associated and newly described type strains.</title>
        <authorList>
            <person name="Whitman W."/>
        </authorList>
    </citation>
    <scope>NUCLEOTIDE SEQUENCE [LARGE SCALE GENOMIC DNA]</scope>
    <source>
        <strain evidence="2 3">CECT 7732</strain>
    </source>
</reference>
<feature type="domain" description="SprT-like" evidence="1">
    <location>
        <begin position="20"/>
        <end position="168"/>
    </location>
</feature>
<sequence length="176" mass="20730">MFEPMSTKTVTDSEIIALQKKVEFCFQLAEAFFNHKFHHSHCNFKQRGRAAGTAHLQKNELRFNHFMFQQNPVEFLNTVVPHEVAHIIVYQIYGTSVRPHGKEWQAVMRKVYQLPPNRTHAFEVPPLKSSYLYACACRQHEFTKRRHSRAQKGVEYICKECHACLTFLKDLHQAER</sequence>